<dbReference type="RefSeq" id="WP_126771891.1">
    <property type="nucleotide sequence ID" value="NZ_JANQBU010000001.1"/>
</dbReference>
<keyword evidence="4" id="KW-1185">Reference proteome</keyword>
<keyword evidence="2" id="KW-0732">Signal</keyword>
<dbReference type="PROSITE" id="PS51257">
    <property type="entry name" value="PROKAR_LIPOPROTEIN"/>
    <property type="match status" value="1"/>
</dbReference>
<sequence length="93" mass="10263">MKKYLLTIFAALLIAGCASNGESEVQASAEEVGTAEEVMAGEKKYFCSSEHVVGTNFKRRRCRTKAQIEEEREVAQKELSSMQRSGMTAPVDN</sequence>
<dbReference type="OrthoDB" id="6241253at2"/>
<evidence type="ECO:0000256" key="1">
    <source>
        <dbReference type="SAM" id="MobiDB-lite"/>
    </source>
</evidence>
<feature type="region of interest" description="Disordered" evidence="1">
    <location>
        <begin position="73"/>
        <end position="93"/>
    </location>
</feature>
<evidence type="ECO:0000256" key="2">
    <source>
        <dbReference type="SAM" id="SignalP"/>
    </source>
</evidence>
<organism evidence="3 4">
    <name type="scientific">Pseudidiomarina homiensis</name>
    <dbReference type="NCBI Taxonomy" id="364198"/>
    <lineage>
        <taxon>Bacteria</taxon>
        <taxon>Pseudomonadati</taxon>
        <taxon>Pseudomonadota</taxon>
        <taxon>Gammaproteobacteria</taxon>
        <taxon>Alteromonadales</taxon>
        <taxon>Idiomarinaceae</taxon>
        <taxon>Pseudidiomarina</taxon>
    </lineage>
</organism>
<dbReference type="AlphaFoldDB" id="A0A432Y6E2"/>
<evidence type="ECO:0000313" key="3">
    <source>
        <dbReference type="EMBL" id="RUO56550.1"/>
    </source>
</evidence>
<proteinExistence type="predicted"/>
<reference evidence="4" key="1">
    <citation type="journal article" date="2018" name="Front. Microbiol.">
        <title>Genome-Based Analysis Reveals the Taxonomy and Diversity of the Family Idiomarinaceae.</title>
        <authorList>
            <person name="Liu Y."/>
            <person name="Lai Q."/>
            <person name="Shao Z."/>
        </authorList>
    </citation>
    <scope>NUCLEOTIDE SEQUENCE [LARGE SCALE GENOMIC DNA]</scope>
    <source>
        <strain evidence="4">PO-M2</strain>
    </source>
</reference>
<evidence type="ECO:0008006" key="5">
    <source>
        <dbReference type="Google" id="ProtNLM"/>
    </source>
</evidence>
<comment type="caution">
    <text evidence="3">The sequence shown here is derived from an EMBL/GenBank/DDBJ whole genome shotgun (WGS) entry which is preliminary data.</text>
</comment>
<gene>
    <name evidence="3" type="ORF">CWI70_07370</name>
</gene>
<feature type="signal peptide" evidence="2">
    <location>
        <begin position="1"/>
        <end position="20"/>
    </location>
</feature>
<dbReference type="Proteomes" id="UP000287649">
    <property type="component" value="Unassembled WGS sequence"/>
</dbReference>
<feature type="chain" id="PRO_5019236286" description="Lipoprotein" evidence="2">
    <location>
        <begin position="21"/>
        <end position="93"/>
    </location>
</feature>
<dbReference type="EMBL" id="PIPX01000001">
    <property type="protein sequence ID" value="RUO56550.1"/>
    <property type="molecule type" value="Genomic_DNA"/>
</dbReference>
<name>A0A432Y6E2_9GAMM</name>
<accession>A0A432Y6E2</accession>
<evidence type="ECO:0000313" key="4">
    <source>
        <dbReference type="Proteomes" id="UP000287649"/>
    </source>
</evidence>
<protein>
    <recommendedName>
        <fullName evidence="5">Lipoprotein</fullName>
    </recommendedName>
</protein>